<protein>
    <submittedName>
        <fullName evidence="1">Uncharacterized protein</fullName>
    </submittedName>
</protein>
<evidence type="ECO:0000313" key="1">
    <source>
        <dbReference type="EMBL" id="KAI3785740.1"/>
    </source>
</evidence>
<dbReference type="EMBL" id="CM042031">
    <property type="protein sequence ID" value="KAI3785740.1"/>
    <property type="molecule type" value="Genomic_DNA"/>
</dbReference>
<dbReference type="Proteomes" id="UP001056120">
    <property type="component" value="Linkage Group LG14"/>
</dbReference>
<evidence type="ECO:0000313" key="2">
    <source>
        <dbReference type="Proteomes" id="UP001056120"/>
    </source>
</evidence>
<comment type="caution">
    <text evidence="1">The sequence shown here is derived from an EMBL/GenBank/DDBJ whole genome shotgun (WGS) entry which is preliminary data.</text>
</comment>
<keyword evidence="2" id="KW-1185">Reference proteome</keyword>
<accession>A0ACB9GRM7</accession>
<gene>
    <name evidence="1" type="ORF">L1987_44865</name>
</gene>
<name>A0ACB9GRM7_9ASTR</name>
<reference evidence="2" key="1">
    <citation type="journal article" date="2022" name="Mol. Ecol. Resour.">
        <title>The genomes of chicory, endive, great burdock and yacon provide insights into Asteraceae palaeo-polyploidization history and plant inulin production.</title>
        <authorList>
            <person name="Fan W."/>
            <person name="Wang S."/>
            <person name="Wang H."/>
            <person name="Wang A."/>
            <person name="Jiang F."/>
            <person name="Liu H."/>
            <person name="Zhao H."/>
            <person name="Xu D."/>
            <person name="Zhang Y."/>
        </authorList>
    </citation>
    <scope>NUCLEOTIDE SEQUENCE [LARGE SCALE GENOMIC DNA]</scope>
    <source>
        <strain evidence="2">cv. Yunnan</strain>
    </source>
</reference>
<proteinExistence type="predicted"/>
<sequence>MPTTSMNLHRWFIWEQQNHHHHQTTTVTAPMANEPPPLVHLGATESPPSPGLNHISTLFPTNTGSCLKTTTVTAPMA</sequence>
<organism evidence="1 2">
    <name type="scientific">Smallanthus sonchifolius</name>
    <dbReference type="NCBI Taxonomy" id="185202"/>
    <lineage>
        <taxon>Eukaryota</taxon>
        <taxon>Viridiplantae</taxon>
        <taxon>Streptophyta</taxon>
        <taxon>Embryophyta</taxon>
        <taxon>Tracheophyta</taxon>
        <taxon>Spermatophyta</taxon>
        <taxon>Magnoliopsida</taxon>
        <taxon>eudicotyledons</taxon>
        <taxon>Gunneridae</taxon>
        <taxon>Pentapetalae</taxon>
        <taxon>asterids</taxon>
        <taxon>campanulids</taxon>
        <taxon>Asterales</taxon>
        <taxon>Asteraceae</taxon>
        <taxon>Asteroideae</taxon>
        <taxon>Heliantheae alliance</taxon>
        <taxon>Millerieae</taxon>
        <taxon>Smallanthus</taxon>
    </lineage>
</organism>
<reference evidence="1 2" key="2">
    <citation type="journal article" date="2022" name="Mol. Ecol. Resour.">
        <title>The genomes of chicory, endive, great burdock and yacon provide insights into Asteraceae paleo-polyploidization history and plant inulin production.</title>
        <authorList>
            <person name="Fan W."/>
            <person name="Wang S."/>
            <person name="Wang H."/>
            <person name="Wang A."/>
            <person name="Jiang F."/>
            <person name="Liu H."/>
            <person name="Zhao H."/>
            <person name="Xu D."/>
            <person name="Zhang Y."/>
        </authorList>
    </citation>
    <scope>NUCLEOTIDE SEQUENCE [LARGE SCALE GENOMIC DNA]</scope>
    <source>
        <strain evidence="2">cv. Yunnan</strain>
        <tissue evidence="1">Leaves</tissue>
    </source>
</reference>